<keyword evidence="2" id="KW-1185">Reference proteome</keyword>
<dbReference type="EMBL" id="JAACXV010000001">
    <property type="protein sequence ID" value="KAF7287992.1"/>
    <property type="molecule type" value="Genomic_DNA"/>
</dbReference>
<gene>
    <name evidence="1" type="ORF">GWI33_000052</name>
</gene>
<dbReference type="AlphaFoldDB" id="A0A834IYR9"/>
<evidence type="ECO:0000313" key="1">
    <source>
        <dbReference type="EMBL" id="KAF7287992.1"/>
    </source>
</evidence>
<dbReference type="Proteomes" id="UP000625711">
    <property type="component" value="Unassembled WGS sequence"/>
</dbReference>
<sequence length="67" mass="7712">MRADEPAGPLGNRREMIGPYVRLKVDFCVQNDQNACRRWALSHNFIEKNHNMLSFNLGRDIVSPKAL</sequence>
<proteinExistence type="predicted"/>
<name>A0A834IYR9_RHYFE</name>
<protein>
    <submittedName>
        <fullName evidence="1">Uncharacterized protein</fullName>
    </submittedName>
</protein>
<organism evidence="1 2">
    <name type="scientific">Rhynchophorus ferrugineus</name>
    <name type="common">Red palm weevil</name>
    <name type="synonym">Curculio ferrugineus</name>
    <dbReference type="NCBI Taxonomy" id="354439"/>
    <lineage>
        <taxon>Eukaryota</taxon>
        <taxon>Metazoa</taxon>
        <taxon>Ecdysozoa</taxon>
        <taxon>Arthropoda</taxon>
        <taxon>Hexapoda</taxon>
        <taxon>Insecta</taxon>
        <taxon>Pterygota</taxon>
        <taxon>Neoptera</taxon>
        <taxon>Endopterygota</taxon>
        <taxon>Coleoptera</taxon>
        <taxon>Polyphaga</taxon>
        <taxon>Cucujiformia</taxon>
        <taxon>Curculionidae</taxon>
        <taxon>Dryophthorinae</taxon>
        <taxon>Rhynchophorus</taxon>
    </lineage>
</organism>
<evidence type="ECO:0000313" key="2">
    <source>
        <dbReference type="Proteomes" id="UP000625711"/>
    </source>
</evidence>
<accession>A0A834IYR9</accession>
<reference evidence="1" key="1">
    <citation type="submission" date="2020-08" db="EMBL/GenBank/DDBJ databases">
        <title>Genome sequencing and assembly of the red palm weevil Rhynchophorus ferrugineus.</title>
        <authorList>
            <person name="Dias G.B."/>
            <person name="Bergman C.M."/>
            <person name="Manee M."/>
        </authorList>
    </citation>
    <scope>NUCLEOTIDE SEQUENCE</scope>
    <source>
        <strain evidence="1">AA-2017</strain>
        <tissue evidence="1">Whole larva</tissue>
    </source>
</reference>
<comment type="caution">
    <text evidence="1">The sequence shown here is derived from an EMBL/GenBank/DDBJ whole genome shotgun (WGS) entry which is preliminary data.</text>
</comment>